<protein>
    <submittedName>
        <fullName evidence="4">Nucleoside hydrolase</fullName>
    </submittedName>
</protein>
<evidence type="ECO:0000256" key="1">
    <source>
        <dbReference type="ARBA" id="ARBA00022801"/>
    </source>
</evidence>
<dbReference type="Pfam" id="PF13669">
    <property type="entry name" value="Glyoxalase_4"/>
    <property type="match status" value="1"/>
</dbReference>
<reference evidence="4" key="1">
    <citation type="submission" date="2022-02" db="EMBL/GenBank/DDBJ databases">
        <title>Vibrio sp. nov., a new bacterium isolated from Bohai sea, China.</title>
        <authorList>
            <person name="Yuan Y."/>
        </authorList>
    </citation>
    <scope>NUCLEOTIDE SEQUENCE</scope>
    <source>
        <strain evidence="4">DBSS07</strain>
    </source>
</reference>
<dbReference type="InterPro" id="IPR029068">
    <property type="entry name" value="Glyas_Bleomycin-R_OHBP_Dase"/>
</dbReference>
<gene>
    <name evidence="4" type="ORF">MD483_17020</name>
</gene>
<dbReference type="GO" id="GO:0008477">
    <property type="term" value="F:purine nucleosidase activity"/>
    <property type="evidence" value="ECO:0007669"/>
    <property type="project" value="TreeGrafter"/>
</dbReference>
<dbReference type="InterPro" id="IPR037523">
    <property type="entry name" value="VOC_core"/>
</dbReference>
<name>A0A9X3HTB2_9VIBR</name>
<evidence type="ECO:0000256" key="2">
    <source>
        <dbReference type="ARBA" id="ARBA00023295"/>
    </source>
</evidence>
<evidence type="ECO:0000259" key="3">
    <source>
        <dbReference type="PROSITE" id="PS51819"/>
    </source>
</evidence>
<dbReference type="Gene3D" id="3.90.245.10">
    <property type="entry name" value="Ribonucleoside hydrolase-like"/>
    <property type="match status" value="1"/>
</dbReference>
<proteinExistence type="predicted"/>
<dbReference type="Gene3D" id="3.10.180.10">
    <property type="entry name" value="2,3-Dihydroxybiphenyl 1,2-Dioxygenase, domain 1"/>
    <property type="match status" value="1"/>
</dbReference>
<keyword evidence="1 4" id="KW-0378">Hydrolase</keyword>
<dbReference type="SUPFAM" id="SSF54593">
    <property type="entry name" value="Glyoxalase/Bleomycin resistance protein/Dihydroxybiphenyl dioxygenase"/>
    <property type="match status" value="1"/>
</dbReference>
<dbReference type="PROSITE" id="PS51819">
    <property type="entry name" value="VOC"/>
    <property type="match status" value="1"/>
</dbReference>
<dbReference type="AlphaFoldDB" id="A0A9X3HTB2"/>
<comment type="caution">
    <text evidence="4">The sequence shown here is derived from an EMBL/GenBank/DDBJ whole genome shotgun (WGS) entry which is preliminary data.</text>
</comment>
<dbReference type="SUPFAM" id="SSF53590">
    <property type="entry name" value="Nucleoside hydrolase"/>
    <property type="match status" value="1"/>
</dbReference>
<dbReference type="InterPro" id="IPR036452">
    <property type="entry name" value="Ribo_hydro-like"/>
</dbReference>
<dbReference type="GO" id="GO:0005829">
    <property type="term" value="C:cytosol"/>
    <property type="evidence" value="ECO:0007669"/>
    <property type="project" value="TreeGrafter"/>
</dbReference>
<accession>A0A9X3HTB2</accession>
<keyword evidence="2" id="KW-0326">Glycosidase</keyword>
<keyword evidence="5" id="KW-1185">Reference proteome</keyword>
<dbReference type="GO" id="GO:0006152">
    <property type="term" value="P:purine nucleoside catabolic process"/>
    <property type="evidence" value="ECO:0007669"/>
    <property type="project" value="TreeGrafter"/>
</dbReference>
<dbReference type="InterPro" id="IPR001910">
    <property type="entry name" value="Inosine/uridine_hydrolase_dom"/>
</dbReference>
<sequence length="494" mass="55616">MQSVDMDSRPCDEQVRLWIDTDITIGTCGKLMAFRDVDDGYAIGALFRSQEVDIVGLSSTRGNTKDINLSTDIAKSFVQKFGPVSLQVSEGASENFDTCQTIPKAVENLANELRNGPLTILAIGALTNIALLIKHFPDTIENITQVISVAGRRHTNDHFISGSHQPKPFRDLNFEFDVPAFKQVLETNIELTLVPFEVCKQMWVDFSALEQLALHSGLSRYLAEHSLGWYSEWKLVFGSKNGFNPFDMVAAAFAINSEWFTAKRWNAEVVEAASDTSKGEQKPYLICNEEVTNHRPVNYLVEVQPKVQDILLQRLAENDIGSFVLGLSHINVIVDDVVEAANYYQRVLGFEAAFDEQGNKMEYLGVSMAEFNQDAGLSGQDVNVDVKFVKHPYAKLYIELMTYHQPVGKQTLPEQPKTYDFGGPRHIALEVSNCNQVFNYLKSQPDAKLIDPRPDYQPEKLAGFPITFFYWIDKYGVQWEMEEGRRVGTSRGIV</sequence>
<feature type="domain" description="VOC" evidence="3">
    <location>
        <begin position="326"/>
        <end position="484"/>
    </location>
</feature>
<dbReference type="InterPro" id="IPR023186">
    <property type="entry name" value="IUNH"/>
</dbReference>
<dbReference type="Proteomes" id="UP001155586">
    <property type="component" value="Unassembled WGS sequence"/>
</dbReference>
<dbReference type="RefSeq" id="WP_265688666.1">
    <property type="nucleotide sequence ID" value="NZ_JAKRRX010000119.1"/>
</dbReference>
<evidence type="ECO:0000313" key="5">
    <source>
        <dbReference type="Proteomes" id="UP001155586"/>
    </source>
</evidence>
<organism evidence="4 5">
    <name type="scientific">Vibrio paucivorans</name>
    <dbReference type="NCBI Taxonomy" id="2829489"/>
    <lineage>
        <taxon>Bacteria</taxon>
        <taxon>Pseudomonadati</taxon>
        <taxon>Pseudomonadota</taxon>
        <taxon>Gammaproteobacteria</taxon>
        <taxon>Vibrionales</taxon>
        <taxon>Vibrionaceae</taxon>
        <taxon>Vibrio</taxon>
    </lineage>
</organism>
<dbReference type="Pfam" id="PF01156">
    <property type="entry name" value="IU_nuc_hydro"/>
    <property type="match status" value="1"/>
</dbReference>
<dbReference type="PANTHER" id="PTHR12304">
    <property type="entry name" value="INOSINE-URIDINE PREFERRING NUCLEOSIDE HYDROLASE"/>
    <property type="match status" value="1"/>
</dbReference>
<dbReference type="EMBL" id="JAKRRX010000119">
    <property type="protein sequence ID" value="MCW8335514.1"/>
    <property type="molecule type" value="Genomic_DNA"/>
</dbReference>
<evidence type="ECO:0000313" key="4">
    <source>
        <dbReference type="EMBL" id="MCW8335514.1"/>
    </source>
</evidence>
<dbReference type="PANTHER" id="PTHR12304:SF4">
    <property type="entry name" value="URIDINE NUCLEOSIDASE"/>
    <property type="match status" value="1"/>
</dbReference>